<dbReference type="WBParaSite" id="JU765_v2.g1615.t3">
    <property type="protein sequence ID" value="JU765_v2.g1615.t3"/>
    <property type="gene ID" value="JU765_v2.g1615"/>
</dbReference>
<evidence type="ECO:0000313" key="1">
    <source>
        <dbReference type="Proteomes" id="UP000887576"/>
    </source>
</evidence>
<name>A0AC34QGU9_9BILA</name>
<dbReference type="Proteomes" id="UP000887576">
    <property type="component" value="Unplaced"/>
</dbReference>
<sequence>MSLLCVTIKKARLQGSADEFNSYVTVKLQNVKSTTVAVRGSTPSWNQEFIFETNRLDEGLMVELWNKGVLWDKLMGQSYIPLNTIQYSDGAAQGKWLQIDQDLETRNGKTVGTSSPTGHSVLVDVYFELPFDAQPNDVQQLQARLQILNQLDDVPDPQGMVVQHREPVLHSVPSEDSDYTSDVSFPIQHLPNSSAHQYDSHLHRFRNLQPSTENQRLQANYEDEEDVYQQKKEDYHESEDTEREMDRHQYYSPPQFYAHETKGFTVDHRRYDGSIDDEGEGEYDAQMEDFSDVHPPVGQLYDSESDYQPQNQRRHYESQSNSSTTLENLNQQRYHYDSSEYPSTVEEQYPPNSRRVDEDGIDYTTRLAELERRYDSRNEPEEFEPPVSVLSNPRNQYLAEIAETPADDQGEYDHYENEGYQDPMRHPVDYEPLSYNSRPPGTVNRRQSAGYYDDESTSVATLPKPANGYLQNGYVQSTSPTVEESTMFPVMPTRQPSVPAEPSRFEEPRRMEPPNYEAEYAVYNTVPNIVEPERQRSPIVVPSPIQEEIEPMKESATKVTFDEPKMAEPGEPEKRRDYKELWRRAYRNTCQQLGRETTVLDRDVEDKNAFYKSIDAAPNMNILSTKKSIPLVSELTMATKRAQAGLANAAKTTFNDEELCHLVYKKTLQALIYPISATTPHNFQTTNFQTPTWCYECEGLLWGLARQGLRCSECGVKVHEKCRELLSADCLQRAAEKSSKHGEGDRAQNLIAVIRDRMKIQERNKPETFELIRQIFEMDERQQQETLKQVKTSILEGNSKWSAKIQLTVICAKGLIAKDKTGKSDPYVTAQVGKVKKRTRTIHQDLNPEWNEKFSFECHNSTDRIKVRVWDEDNDLKSKLRQKLTRESDDFLGQTIIEVRTLSGEMDVWYNLEKRTDKSAVSGAIRLHINVEIKGEEKLAPYHLQYTCLHEHLFQNMIKNEEEIKLPETKGDDGWRTYFDESGQEIVDEFAMRYGIESIYMAMTHFACLCTKYMCPGVPAALSSLLANINAFYAHATATSAVSAPDRFNASNFGKDRFVTLLNQLHNSIKIDLAMYRKYFPSTSQAKLRDLKSTVDLLTSITFFRMKVLEQASPERASSVVQKCAKACMEKYFPSTSQAKLRDLKSTVDLLTSITFFRMKVLEQASPERASSVVQKCAKACMEGTYQLMFETCCEENGENSPSESVKFWKDFLDYIMRVIEEDKNIYTPVLNQFPQELNIGNLSAASLWNMYKTDLKEALTEHAKTKCCKTSDYMNLYFRVKSFYFKYVADLPQYKSSIPEFPEWFVPFVMDWLNENDEHSMDILRNAYNRDKADNFPQTSEHTKFSNSVVDVFTQLNEALKVLMQMDCPNPEVYADMMRRFSKTLNKVLLAYAEMVQKDFKQFASNEKLACILMNNVQQLRVQLQKIYENMGGQDVDADASKVLTNLQKKLNTVLDKLSGQFVVNMEKNIQEQISKLGGLLSKIKGPQLQKSQVASEVDVVLEPLMDLLEGSLQRYAQQCEKTVLKYILKELWKITIVSMEKFVVLPPLNDKAILKQLPTTKIGDVTKLMSNVKDIKGMSSVKEMMDAARDSEKALTPKQCTVLDAALDAIKECFHAGGQGLKQSFFEKSLELQSLKRALSLYTQTTEQLIKTFIITQKQQDLPSQEQPVGEISVSVDLFCHPGTGEQKVTVKSLKQSFFEKSLELQSLKRALSLYTQTTEQLIKTFIITQKQQDLPSQEQPVGEISVSVDLFCHPGTGEQKVTVKIIAANDLRWQPSGGGNFKPFVEVHLVGPYLADKKRKMATKSKTNTWEPTFGETFHFFLGNEGEPEHYELMFQVKDYCFAREDRVVGVGVLQLAQVAEQGSIACWVQLGRRLNYDDSGLILLRILSQRQNDEIAKEFVKLKTECRFETESALASSASTQQINR</sequence>
<organism evidence="1 2">
    <name type="scientific">Panagrolaimus sp. JU765</name>
    <dbReference type="NCBI Taxonomy" id="591449"/>
    <lineage>
        <taxon>Eukaryota</taxon>
        <taxon>Metazoa</taxon>
        <taxon>Ecdysozoa</taxon>
        <taxon>Nematoda</taxon>
        <taxon>Chromadorea</taxon>
        <taxon>Rhabditida</taxon>
        <taxon>Tylenchina</taxon>
        <taxon>Panagrolaimomorpha</taxon>
        <taxon>Panagrolaimoidea</taxon>
        <taxon>Panagrolaimidae</taxon>
        <taxon>Panagrolaimus</taxon>
    </lineage>
</organism>
<reference evidence="2" key="1">
    <citation type="submission" date="2022-11" db="UniProtKB">
        <authorList>
            <consortium name="WormBaseParasite"/>
        </authorList>
    </citation>
    <scope>IDENTIFICATION</scope>
</reference>
<proteinExistence type="predicted"/>
<evidence type="ECO:0000313" key="2">
    <source>
        <dbReference type="WBParaSite" id="JU765_v2.g1615.t3"/>
    </source>
</evidence>
<protein>
    <submittedName>
        <fullName evidence="2">Phorbol ester/diacylglycerol-binding protein unc-13</fullName>
    </submittedName>
</protein>
<accession>A0AC34QGU9</accession>